<dbReference type="GO" id="GO:0000287">
    <property type="term" value="F:magnesium ion binding"/>
    <property type="evidence" value="ECO:0007669"/>
    <property type="project" value="InterPro"/>
</dbReference>
<evidence type="ECO:0000313" key="3">
    <source>
        <dbReference type="EMBL" id="ABK58119.1"/>
    </source>
</evidence>
<comment type="similarity">
    <text evidence="1">Belongs to the TPP enzyme family.</text>
</comment>
<dbReference type="Gene3D" id="3.40.50.970">
    <property type="match status" value="1"/>
</dbReference>
<dbReference type="GO" id="GO:0003984">
    <property type="term" value="F:acetolactate synthase activity"/>
    <property type="evidence" value="ECO:0007669"/>
    <property type="project" value="TreeGrafter"/>
</dbReference>
<gene>
    <name evidence="3" type="primary">ilvB</name>
</gene>
<feature type="non-terminal residue" evidence="3">
    <location>
        <position position="1"/>
    </location>
</feature>
<dbReference type="PANTHER" id="PTHR18968:SF13">
    <property type="entry name" value="ACETOLACTATE SYNTHASE CATALYTIC SUBUNIT, MITOCHONDRIAL"/>
    <property type="match status" value="1"/>
</dbReference>
<dbReference type="Gene3D" id="3.40.50.1220">
    <property type="entry name" value="TPP-binding domain"/>
    <property type="match status" value="1"/>
</dbReference>
<evidence type="ECO:0000256" key="1">
    <source>
        <dbReference type="ARBA" id="ARBA00007812"/>
    </source>
</evidence>
<dbReference type="GO" id="GO:0005948">
    <property type="term" value="C:acetolactate synthase complex"/>
    <property type="evidence" value="ECO:0007669"/>
    <property type="project" value="TreeGrafter"/>
</dbReference>
<name>A0T1C3_9BACT</name>
<sequence>VTGRLKDFAPHAKIVHLDIDPAEMGKNVKPAAALLGDVRTSLQMLNKEIEAGDRREWRDSIRAIQEQHPSLVVREGTAKPLPQEVIRALYEATKGDAYIVTGVG</sequence>
<feature type="non-terminal residue" evidence="3">
    <location>
        <position position="104"/>
    </location>
</feature>
<dbReference type="EMBL" id="EF069327">
    <property type="protein sequence ID" value="ABK58119.1"/>
    <property type="molecule type" value="Genomic_DNA"/>
</dbReference>
<dbReference type="GO" id="GO:0030976">
    <property type="term" value="F:thiamine pyrophosphate binding"/>
    <property type="evidence" value="ECO:0007669"/>
    <property type="project" value="InterPro"/>
</dbReference>
<protein>
    <submittedName>
        <fullName evidence="3">Acetohydroxy acid synthase</fullName>
    </submittedName>
</protein>
<dbReference type="InterPro" id="IPR029035">
    <property type="entry name" value="DHS-like_NAD/FAD-binding_dom"/>
</dbReference>
<accession>A0T1C3</accession>
<organism evidence="3">
    <name type="scientific">uncultured soil bacterium</name>
    <dbReference type="NCBI Taxonomy" id="164851"/>
    <lineage>
        <taxon>Bacteria</taxon>
        <taxon>environmental samples</taxon>
    </lineage>
</organism>
<dbReference type="InterPro" id="IPR045229">
    <property type="entry name" value="TPP_enz"/>
</dbReference>
<dbReference type="SUPFAM" id="SSF52467">
    <property type="entry name" value="DHS-like NAD/FAD-binding domain"/>
    <property type="match status" value="1"/>
</dbReference>
<dbReference type="GO" id="GO:0009099">
    <property type="term" value="P:L-valine biosynthetic process"/>
    <property type="evidence" value="ECO:0007669"/>
    <property type="project" value="TreeGrafter"/>
</dbReference>
<reference evidence="3" key="1">
    <citation type="journal article" date="2008" name="Antonie Van Leeuwenhoek">
        <title>The distribution of acetohydroxyacid synthase in soil bacteria.</title>
        <authorList>
            <person name="Nelson D.R."/>
            <person name="Duxbury T."/>
        </authorList>
    </citation>
    <scope>NUCLEOTIDE SEQUENCE</scope>
</reference>
<dbReference type="GO" id="GO:0050660">
    <property type="term" value="F:flavin adenine dinucleotide binding"/>
    <property type="evidence" value="ECO:0007669"/>
    <property type="project" value="TreeGrafter"/>
</dbReference>
<dbReference type="GO" id="GO:0009097">
    <property type="term" value="P:isoleucine biosynthetic process"/>
    <property type="evidence" value="ECO:0007669"/>
    <property type="project" value="TreeGrafter"/>
</dbReference>
<dbReference type="Pfam" id="PF00205">
    <property type="entry name" value="TPP_enzyme_M"/>
    <property type="match status" value="1"/>
</dbReference>
<dbReference type="InterPro" id="IPR012000">
    <property type="entry name" value="Thiamin_PyroP_enz_cen_dom"/>
</dbReference>
<feature type="domain" description="Thiamine pyrophosphate enzyme central" evidence="2">
    <location>
        <begin position="2"/>
        <end position="45"/>
    </location>
</feature>
<dbReference type="AlphaFoldDB" id="A0T1C3"/>
<evidence type="ECO:0000259" key="2">
    <source>
        <dbReference type="Pfam" id="PF00205"/>
    </source>
</evidence>
<dbReference type="PANTHER" id="PTHR18968">
    <property type="entry name" value="THIAMINE PYROPHOSPHATE ENZYMES"/>
    <property type="match status" value="1"/>
</dbReference>
<proteinExistence type="inferred from homology"/>